<feature type="compositionally biased region" description="Basic and acidic residues" evidence="1">
    <location>
        <begin position="75"/>
        <end position="84"/>
    </location>
</feature>
<dbReference type="AlphaFoldDB" id="A0AAN9W540"/>
<dbReference type="Proteomes" id="UP001378592">
    <property type="component" value="Unassembled WGS sequence"/>
</dbReference>
<keyword evidence="3" id="KW-1185">Reference proteome</keyword>
<evidence type="ECO:0000313" key="3">
    <source>
        <dbReference type="Proteomes" id="UP001378592"/>
    </source>
</evidence>
<feature type="region of interest" description="Disordered" evidence="1">
    <location>
        <begin position="58"/>
        <end position="108"/>
    </location>
</feature>
<gene>
    <name evidence="2" type="ORF">R5R35_014049</name>
</gene>
<comment type="caution">
    <text evidence="2">The sequence shown here is derived from an EMBL/GenBank/DDBJ whole genome shotgun (WGS) entry which is preliminary data.</text>
</comment>
<organism evidence="2 3">
    <name type="scientific">Gryllus longicercus</name>
    <dbReference type="NCBI Taxonomy" id="2509291"/>
    <lineage>
        <taxon>Eukaryota</taxon>
        <taxon>Metazoa</taxon>
        <taxon>Ecdysozoa</taxon>
        <taxon>Arthropoda</taxon>
        <taxon>Hexapoda</taxon>
        <taxon>Insecta</taxon>
        <taxon>Pterygota</taxon>
        <taxon>Neoptera</taxon>
        <taxon>Polyneoptera</taxon>
        <taxon>Orthoptera</taxon>
        <taxon>Ensifera</taxon>
        <taxon>Gryllidea</taxon>
        <taxon>Grylloidea</taxon>
        <taxon>Gryllidae</taxon>
        <taxon>Gryllinae</taxon>
        <taxon>Gryllus</taxon>
    </lineage>
</organism>
<evidence type="ECO:0000256" key="1">
    <source>
        <dbReference type="SAM" id="MobiDB-lite"/>
    </source>
</evidence>
<dbReference type="EMBL" id="JAZDUA010000034">
    <property type="protein sequence ID" value="KAK7871787.1"/>
    <property type="molecule type" value="Genomic_DNA"/>
</dbReference>
<accession>A0AAN9W540</accession>
<proteinExistence type="predicted"/>
<evidence type="ECO:0000313" key="2">
    <source>
        <dbReference type="EMBL" id="KAK7871787.1"/>
    </source>
</evidence>
<sequence>MCIPSYFFSSFTRFRSQISSLEHIHFNLFVLFFGDADFGQCGGKWCSAVGPPAIASNDCKRSKAKPAPPSFQLTRCDKQARDARSGPPRTRRGRGESTGGGRLKETRM</sequence>
<reference evidence="2 3" key="1">
    <citation type="submission" date="2024-03" db="EMBL/GenBank/DDBJ databases">
        <title>The genome assembly and annotation of the cricket Gryllus longicercus Weissman &amp; Gray.</title>
        <authorList>
            <person name="Szrajer S."/>
            <person name="Gray D."/>
            <person name="Ylla G."/>
        </authorList>
    </citation>
    <scope>NUCLEOTIDE SEQUENCE [LARGE SCALE GENOMIC DNA]</scope>
    <source>
        <strain evidence="2">DAG 2021-001</strain>
        <tissue evidence="2">Whole body minus gut</tissue>
    </source>
</reference>
<protein>
    <submittedName>
        <fullName evidence="2">Uncharacterized protein</fullName>
    </submittedName>
</protein>
<name>A0AAN9W540_9ORTH</name>